<sequence>MASQLTRGHLIIQKENFGIQNKKAVVGGNSKNSKTTAKKAGGLGNRKALDNITNKSTLHHETSLKKKHLPKEEFNIAEERFLHDHKKCIEAQKAATEPCFLDIVLPGHGNHINLSDSISHAEYPQAKQAKIYLDSTCDSLEPVELPMSEFIDQWKSPQSSPVHWDSPPSSPFTLQFEPVEFLLKPEKKMKI</sequence>
<protein>
    <recommendedName>
        <fullName evidence="4">Protein PATRONUS 2</fullName>
    </recommendedName>
</protein>
<dbReference type="AlphaFoldDB" id="A0AA39DX02"/>
<keyword evidence="3" id="KW-1185">Reference proteome</keyword>
<dbReference type="PANTHER" id="PTHR35125">
    <property type="entry name" value="NEURON NAVIGATOR 1-LIKE-RELATED"/>
    <property type="match status" value="1"/>
</dbReference>
<dbReference type="EMBL" id="JARBHA010000006">
    <property type="protein sequence ID" value="KAJ9699174.1"/>
    <property type="molecule type" value="Genomic_DNA"/>
</dbReference>
<proteinExistence type="predicted"/>
<feature type="region of interest" description="Disordered" evidence="1">
    <location>
        <begin position="28"/>
        <end position="48"/>
    </location>
</feature>
<organism evidence="2 3">
    <name type="scientific">Vitis rotundifolia</name>
    <name type="common">Muscadine grape</name>
    <dbReference type="NCBI Taxonomy" id="103349"/>
    <lineage>
        <taxon>Eukaryota</taxon>
        <taxon>Viridiplantae</taxon>
        <taxon>Streptophyta</taxon>
        <taxon>Embryophyta</taxon>
        <taxon>Tracheophyta</taxon>
        <taxon>Spermatophyta</taxon>
        <taxon>Magnoliopsida</taxon>
        <taxon>eudicotyledons</taxon>
        <taxon>Gunneridae</taxon>
        <taxon>Pentapetalae</taxon>
        <taxon>rosids</taxon>
        <taxon>Vitales</taxon>
        <taxon>Vitaceae</taxon>
        <taxon>Viteae</taxon>
        <taxon>Vitis</taxon>
    </lineage>
</organism>
<evidence type="ECO:0000313" key="2">
    <source>
        <dbReference type="EMBL" id="KAJ9699174.1"/>
    </source>
</evidence>
<accession>A0AA39DX02</accession>
<evidence type="ECO:0000256" key="1">
    <source>
        <dbReference type="SAM" id="MobiDB-lite"/>
    </source>
</evidence>
<dbReference type="PANTHER" id="PTHR35125:SF1">
    <property type="entry name" value="PROTEIN PATRONUS 2"/>
    <property type="match status" value="1"/>
</dbReference>
<dbReference type="GO" id="GO:0007346">
    <property type="term" value="P:regulation of mitotic cell cycle"/>
    <property type="evidence" value="ECO:0007669"/>
    <property type="project" value="InterPro"/>
</dbReference>
<dbReference type="Proteomes" id="UP001168098">
    <property type="component" value="Unassembled WGS sequence"/>
</dbReference>
<name>A0AA39DX02_VITRO</name>
<dbReference type="InterPro" id="IPR039326">
    <property type="entry name" value="Patronus"/>
</dbReference>
<gene>
    <name evidence="2" type="ORF">PVL29_007995</name>
</gene>
<evidence type="ECO:0008006" key="4">
    <source>
        <dbReference type="Google" id="ProtNLM"/>
    </source>
</evidence>
<comment type="caution">
    <text evidence="2">The sequence shown here is derived from an EMBL/GenBank/DDBJ whole genome shotgun (WGS) entry which is preliminary data.</text>
</comment>
<reference evidence="2 3" key="1">
    <citation type="journal article" date="2023" name="BMC Biotechnol.">
        <title>Vitis rotundifolia cv Carlos genome sequencing.</title>
        <authorList>
            <person name="Huff M."/>
            <person name="Hulse-Kemp A."/>
            <person name="Scheffler B."/>
            <person name="Youngblood R."/>
            <person name="Simpson S."/>
            <person name="Babiker E."/>
            <person name="Staton M."/>
        </authorList>
    </citation>
    <scope>NUCLEOTIDE SEQUENCE [LARGE SCALE GENOMIC DNA]</scope>
    <source>
        <tissue evidence="2">Leaf</tissue>
    </source>
</reference>
<evidence type="ECO:0000313" key="3">
    <source>
        <dbReference type="Proteomes" id="UP001168098"/>
    </source>
</evidence>